<dbReference type="EMBL" id="JAPFFF010000008">
    <property type="protein sequence ID" value="KAK8884800.1"/>
    <property type="molecule type" value="Genomic_DNA"/>
</dbReference>
<feature type="region of interest" description="Disordered" evidence="1">
    <location>
        <begin position="797"/>
        <end position="898"/>
    </location>
</feature>
<dbReference type="Gene3D" id="3.80.10.10">
    <property type="entry name" value="Ribonuclease Inhibitor"/>
    <property type="match status" value="1"/>
</dbReference>
<evidence type="ECO:0000256" key="1">
    <source>
        <dbReference type="SAM" id="MobiDB-lite"/>
    </source>
</evidence>
<reference evidence="2 3" key="1">
    <citation type="submission" date="2024-04" db="EMBL/GenBank/DDBJ databases">
        <title>Tritrichomonas musculus Genome.</title>
        <authorList>
            <person name="Alves-Ferreira E."/>
            <person name="Grigg M."/>
            <person name="Lorenzi H."/>
            <person name="Galac M."/>
        </authorList>
    </citation>
    <scope>NUCLEOTIDE SEQUENCE [LARGE SCALE GENOMIC DNA]</scope>
    <source>
        <strain evidence="2 3">EAF2021</strain>
    </source>
</reference>
<keyword evidence="3" id="KW-1185">Reference proteome</keyword>
<name>A0ABR2K122_9EUKA</name>
<feature type="compositionally biased region" description="Basic and acidic residues" evidence="1">
    <location>
        <begin position="708"/>
        <end position="721"/>
    </location>
</feature>
<feature type="compositionally biased region" description="Basic and acidic residues" evidence="1">
    <location>
        <begin position="969"/>
        <end position="998"/>
    </location>
</feature>
<protein>
    <recommendedName>
        <fullName evidence="4">Leucine Rich Repeat family protein</fullName>
    </recommendedName>
</protein>
<feature type="compositionally biased region" description="Basic and acidic residues" evidence="1">
    <location>
        <begin position="736"/>
        <end position="746"/>
    </location>
</feature>
<feature type="compositionally biased region" description="Low complexity" evidence="1">
    <location>
        <begin position="691"/>
        <end position="704"/>
    </location>
</feature>
<gene>
    <name evidence="2" type="ORF">M9Y10_043920</name>
</gene>
<feature type="compositionally biased region" description="Basic and acidic residues" evidence="1">
    <location>
        <begin position="879"/>
        <end position="896"/>
    </location>
</feature>
<organism evidence="2 3">
    <name type="scientific">Tritrichomonas musculus</name>
    <dbReference type="NCBI Taxonomy" id="1915356"/>
    <lineage>
        <taxon>Eukaryota</taxon>
        <taxon>Metamonada</taxon>
        <taxon>Parabasalia</taxon>
        <taxon>Tritrichomonadida</taxon>
        <taxon>Tritrichomonadidae</taxon>
        <taxon>Tritrichomonas</taxon>
    </lineage>
</organism>
<feature type="compositionally biased region" description="Basic and acidic residues" evidence="1">
    <location>
        <begin position="845"/>
        <end position="866"/>
    </location>
</feature>
<evidence type="ECO:0000313" key="3">
    <source>
        <dbReference type="Proteomes" id="UP001470230"/>
    </source>
</evidence>
<dbReference type="Proteomes" id="UP001470230">
    <property type="component" value="Unassembled WGS sequence"/>
</dbReference>
<dbReference type="SUPFAM" id="SSF52047">
    <property type="entry name" value="RNI-like"/>
    <property type="match status" value="1"/>
</dbReference>
<comment type="caution">
    <text evidence="2">The sequence shown here is derived from an EMBL/GenBank/DDBJ whole genome shotgun (WGS) entry which is preliminary data.</text>
</comment>
<feature type="region of interest" description="Disordered" evidence="1">
    <location>
        <begin position="940"/>
        <end position="1053"/>
    </location>
</feature>
<feature type="region of interest" description="Disordered" evidence="1">
    <location>
        <begin position="685"/>
        <end position="758"/>
    </location>
</feature>
<proteinExistence type="predicted"/>
<feature type="compositionally biased region" description="Polar residues" evidence="1">
    <location>
        <begin position="1005"/>
        <end position="1014"/>
    </location>
</feature>
<accession>A0ABR2K122</accession>
<evidence type="ECO:0008006" key="4">
    <source>
        <dbReference type="Google" id="ProtNLM"/>
    </source>
</evidence>
<evidence type="ECO:0000313" key="2">
    <source>
        <dbReference type="EMBL" id="KAK8884800.1"/>
    </source>
</evidence>
<dbReference type="InterPro" id="IPR032675">
    <property type="entry name" value="LRR_dom_sf"/>
</dbReference>
<feature type="compositionally biased region" description="Basic residues" evidence="1">
    <location>
        <begin position="823"/>
        <end position="839"/>
    </location>
</feature>
<sequence length="1096" mass="126286">MDEYIKKANELLSSLGILVIYTTSARTAATLFKNVDIISITSGRFFILNQNGTKIKRTFPFTELSEVSVQENSIKLVFGKITYSFESNDTKPIINSIKDVISHTLTTFEQRNIIFDDFKVIPLIPQNGFAADCRLYDGSTQYPNTGQYLNEIKKILIYMQPNVLLSEYKYPKEVIKPLLNVLPFSPNIQYLEIPKMEGIDTYELIHPFIKNNFSLKHLFIEGEKTKYFPEFISLLEHNTDSKLNGHSFKKTNMGRTELDLLYKYCVKKKIQSLGFHKAIKDESMDYFYNTFLMPELFDSLYILNLSNNTNIDVRKLLPKLRQVSYLSLNNCRLEICDVLSYASNMTQIKCIDLSQNNCNSTFNKTLFSTLRFSPSFDTLIIDDVSFKSNCIIPFFSFIFSRFEHGLRLSVASLITTDEIWTQLFDFLSTTTFRSLVSLVWDKNRLNPKLFAFLLKNPFFENLSLNSCFSSSSSDMIRQLGMFVQSSNALRSLSIRGNDENYLGSSLNSLLKMIFVSKSLKFLDISYSKCGDSGLKNILDFISLANLKIERLVFDDSMPSKSENMIALLQKAAKIKERTLISFPENDVSSLVQKKLIDKNQSGSLRKGLIISQDLLNNNKEDYNSNITNSSSIKTNSEVYETESFFLRPFNIYRYFDERKFPYFISQGTIHKIIDKKYLIDKLPNSPQKNESSLNSPVSPNVSISKNQSFDDEKRKLNQKDRTKQRKQLNPTINVFGKEDDPQDNIRRSNKKTRNQIDEISHQIFDFDINKEKKELNRTKNPKEISDDDDDIISKLNTKKRSAQSLRRQRTDPKLQPVADKNPTPRRTRTQSTRVKRKPTKTNPKNSEKNTETNKFDKSNDNDDIINKAKKRRGRSVDSINKEKKKDSNDINEDKKNINKPTKNKIINDYESEDYNLESNSSDVIINKKIKNDDDDLNVTAPILRNRGKGGSSKNNSIARSTKSSTTKKSQREKAKNKADIDSSVKPKKKEASEQKVNDGKITPRRPNSQLTNYEKSGTGKKKTTSNQPRPRSRNKNRKDKASENDYFSGDDGGAVIGPIKYKPVNWEFPELEVKHNENEFWSNLKSQYEYDNLVEI</sequence>